<dbReference type="InterPro" id="IPR011604">
    <property type="entry name" value="PDDEXK-like_dom_sf"/>
</dbReference>
<dbReference type="GO" id="GO:0009338">
    <property type="term" value="C:exodeoxyribonuclease V complex"/>
    <property type="evidence" value="ECO:0007669"/>
    <property type="project" value="TreeGrafter"/>
</dbReference>
<evidence type="ECO:0000256" key="1">
    <source>
        <dbReference type="ARBA" id="ARBA00022722"/>
    </source>
</evidence>
<dbReference type="Gene3D" id="3.40.50.300">
    <property type="entry name" value="P-loop containing nucleotide triphosphate hydrolases"/>
    <property type="match status" value="2"/>
</dbReference>
<evidence type="ECO:0000256" key="8">
    <source>
        <dbReference type="ARBA" id="ARBA00022840"/>
    </source>
</evidence>
<dbReference type="GO" id="GO:0005829">
    <property type="term" value="C:cytosol"/>
    <property type="evidence" value="ECO:0007669"/>
    <property type="project" value="TreeGrafter"/>
</dbReference>
<feature type="domain" description="UvrD-like helicase ATP-binding" evidence="18">
    <location>
        <begin position="2"/>
        <end position="444"/>
    </location>
</feature>
<sequence length="1177" mass="130985">MIAEAILDCARTPLTRGINLVEASAGTGKTYAIGMLVLRAVTELGIPIDQILVVTFTKAATEELRSRIRQRLAEARNLLTGGSSDDATINAWLATVTDRQTALERLRQALGLIDRAGIFTIHSFCLQMLTEQALESGQLFDVELLADVGQVRTQLVEDFWRSHLYPLGPRVCGIVADKYPTPAELAASIMVPGLAYGRILPDSVSFDEATTRFEKCFLRLASWWQQSSAVLYGYFQKAQEEGQLKKALSEELSFWWDSLSAWFDGEGGLPKHLDYLTREGLLEGLNGNKFRKRSKDDFLAEWPLPEQLAMDVQEMTGSILLALRLELAKTLRAELQHRLQEQGHMSFDDLIVRLDLALANEGEGLKRILGERFAAALIDEFQDTDSAQWRIFSTLFGGGSHYLYLIGDPKQAIYRFRGADIFSYFTARNAAHHQATLAHNYRSHPLLVNEVNNIFSGRVAPFCFPDDALPFHPVLPAKSEKDGELLQNGERLPVMVYCQLAESDKDKGRWSSGKAAESIREYVVAEVCRLLDHANPVTCRKEKDGAVSATVLAARDIAVLVRSNHHADEYLLAFARAGIPAVVGSKKSVFETEEAKELLTLLAALATPGDMFSVKRAMTISWFGLTGNDLLAIWEDESAFDDRFNRFLSYHQSWQEKGFLAMMNRLLADEDVYLNLARAEMAERRIANIHHLLELVQETETAEKFGPDETLVWLRAMIAGKSGDEDRELRLESDEQAVRIVTMHSAKGLQYPIVFCPFLWYRSDREQRAELVSCHEEDGLVIDLGSAEIAKRRLKAAEETLAEDLRLAYVALTRAELCCYTMWADVKPVKGRVASSHESALGYLIFPDGAGGFPEQQQKLQAFSAHPGVEYRLLLSVSESSAHHLKPPANELAMRSLSPGERTLVTNYQMSSYSAMASLSEQEDHGAEPPGDSVAEPGPEILHPGLPAGASFGNLIHDALELFPFHSLASGTAHGEELARLCRRYGMAIETPTVQAFLATIVTTPLLHGEGGFALAQLDEDRIVSEMPFYFHMERLDTRKINDALSGETTVTPLSPKVMQGYLTGFVDLFCEHDGKFYILDYKTNFLGGNMGDYRPDRLISAMASHNYGLQYWIYTLVLHRYLANVLPGYSYKKHFGGVLYLFVRGLSPAMPGNGVYAALPSQEILTRLDTAVGGGR</sequence>
<keyword evidence="7" id="KW-0269">Exonuclease</keyword>
<dbReference type="PROSITE" id="PS51198">
    <property type="entry name" value="UVRD_HELICASE_ATP_BIND"/>
    <property type="match status" value="1"/>
</dbReference>
<evidence type="ECO:0000256" key="9">
    <source>
        <dbReference type="ARBA" id="ARBA00022842"/>
    </source>
</evidence>
<evidence type="ECO:0000256" key="17">
    <source>
        <dbReference type="SAM" id="MobiDB-lite"/>
    </source>
</evidence>
<keyword evidence="4" id="KW-0227">DNA damage</keyword>
<keyword evidence="21" id="KW-1185">Reference proteome</keyword>
<evidence type="ECO:0000259" key="18">
    <source>
        <dbReference type="PROSITE" id="PS51198"/>
    </source>
</evidence>
<dbReference type="GO" id="GO:0046872">
    <property type="term" value="F:metal ion binding"/>
    <property type="evidence" value="ECO:0007669"/>
    <property type="project" value="UniProtKB-KW"/>
</dbReference>
<dbReference type="Gene3D" id="3.90.320.10">
    <property type="match status" value="1"/>
</dbReference>
<keyword evidence="2" id="KW-0479">Metal-binding</keyword>
<keyword evidence="8 16" id="KW-0067">ATP-binding</keyword>
<evidence type="ECO:0000256" key="16">
    <source>
        <dbReference type="PROSITE-ProRule" id="PRU00560"/>
    </source>
</evidence>
<evidence type="ECO:0000256" key="15">
    <source>
        <dbReference type="ARBA" id="ARBA00048988"/>
    </source>
</evidence>
<dbReference type="GO" id="GO:0016887">
    <property type="term" value="F:ATP hydrolysis activity"/>
    <property type="evidence" value="ECO:0007669"/>
    <property type="project" value="RHEA"/>
</dbReference>
<keyword evidence="3 16" id="KW-0547">Nucleotide-binding</keyword>
<evidence type="ECO:0000256" key="14">
    <source>
        <dbReference type="ARBA" id="ARBA00034808"/>
    </source>
</evidence>
<dbReference type="Pfam" id="PF13361">
    <property type="entry name" value="UvrD_C"/>
    <property type="match status" value="1"/>
</dbReference>
<feature type="binding site" evidence="16">
    <location>
        <begin position="23"/>
        <end position="30"/>
    </location>
    <ligand>
        <name>ATP</name>
        <dbReference type="ChEBI" id="CHEBI:30616"/>
    </ligand>
</feature>
<evidence type="ECO:0000259" key="19">
    <source>
        <dbReference type="PROSITE" id="PS51217"/>
    </source>
</evidence>
<evidence type="ECO:0000256" key="12">
    <source>
        <dbReference type="ARBA" id="ARBA00023235"/>
    </source>
</evidence>
<dbReference type="GO" id="GO:0005524">
    <property type="term" value="F:ATP binding"/>
    <property type="evidence" value="ECO:0007669"/>
    <property type="project" value="UniProtKB-UniRule"/>
</dbReference>
<dbReference type="InterPro" id="IPR004586">
    <property type="entry name" value="RecB"/>
</dbReference>
<evidence type="ECO:0000256" key="13">
    <source>
        <dbReference type="ARBA" id="ARBA00034617"/>
    </source>
</evidence>
<dbReference type="GO" id="GO:0043138">
    <property type="term" value="F:3'-5' DNA helicase activity"/>
    <property type="evidence" value="ECO:0007669"/>
    <property type="project" value="UniProtKB-EC"/>
</dbReference>
<keyword evidence="5 16" id="KW-0378">Hydrolase</keyword>
<comment type="catalytic activity">
    <reaction evidence="13">
        <text>Couples ATP hydrolysis with the unwinding of duplex DNA by translocating in the 3'-5' direction.</text>
        <dbReference type="EC" id="5.6.2.4"/>
    </reaction>
</comment>
<comment type="catalytic activity">
    <reaction evidence="15">
        <text>ATP + H2O = ADP + phosphate + H(+)</text>
        <dbReference type="Rhea" id="RHEA:13065"/>
        <dbReference type="ChEBI" id="CHEBI:15377"/>
        <dbReference type="ChEBI" id="CHEBI:15378"/>
        <dbReference type="ChEBI" id="CHEBI:30616"/>
        <dbReference type="ChEBI" id="CHEBI:43474"/>
        <dbReference type="ChEBI" id="CHEBI:456216"/>
        <dbReference type="EC" id="5.6.2.4"/>
    </reaction>
</comment>
<evidence type="ECO:0000256" key="6">
    <source>
        <dbReference type="ARBA" id="ARBA00022806"/>
    </source>
</evidence>
<evidence type="ECO:0000313" key="20">
    <source>
        <dbReference type="EMBL" id="SHO52213.1"/>
    </source>
</evidence>
<reference evidence="20 21" key="1">
    <citation type="submission" date="2016-12" db="EMBL/GenBank/DDBJ databases">
        <authorList>
            <person name="Song W.-J."/>
            <person name="Kurnit D.M."/>
        </authorList>
    </citation>
    <scope>NUCLEOTIDE SEQUENCE [LARGE SCALE GENOMIC DNA]</scope>
    <source>
        <strain evidence="20 21">DSM 18488</strain>
    </source>
</reference>
<dbReference type="InterPro" id="IPR011335">
    <property type="entry name" value="Restrct_endonuc-II-like"/>
</dbReference>
<evidence type="ECO:0000256" key="4">
    <source>
        <dbReference type="ARBA" id="ARBA00022763"/>
    </source>
</evidence>
<feature type="domain" description="UvrD-like helicase C-terminal" evidence="19">
    <location>
        <begin position="475"/>
        <end position="748"/>
    </location>
</feature>
<dbReference type="RefSeq" id="WP_073615831.1">
    <property type="nucleotide sequence ID" value="NZ_FRFE01000032.1"/>
</dbReference>
<keyword evidence="10" id="KW-0238">DNA-binding</keyword>
<evidence type="ECO:0000256" key="11">
    <source>
        <dbReference type="ARBA" id="ARBA00023204"/>
    </source>
</evidence>
<dbReference type="InterPro" id="IPR014017">
    <property type="entry name" value="DNA_helicase_UvrD-like_C"/>
</dbReference>
<gene>
    <name evidence="20" type="ORF">SAMN02745220_04423</name>
</gene>
<keyword evidence="1" id="KW-0540">Nuclease</keyword>
<protein>
    <recommendedName>
        <fullName evidence="14">DNA 3'-5' helicase</fullName>
        <ecNumber evidence="14">5.6.2.4</ecNumber>
    </recommendedName>
</protein>
<keyword evidence="11" id="KW-0234">DNA repair</keyword>
<dbReference type="NCBIfam" id="TIGR00609">
    <property type="entry name" value="recB"/>
    <property type="match status" value="1"/>
</dbReference>
<dbReference type="PROSITE" id="PS51217">
    <property type="entry name" value="UVRD_HELICASE_CTER"/>
    <property type="match status" value="1"/>
</dbReference>
<evidence type="ECO:0000256" key="5">
    <source>
        <dbReference type="ARBA" id="ARBA00022801"/>
    </source>
</evidence>
<dbReference type="SUPFAM" id="SSF52980">
    <property type="entry name" value="Restriction endonuclease-like"/>
    <property type="match status" value="1"/>
</dbReference>
<proteinExistence type="inferred from homology"/>
<dbReference type="InterPro" id="IPR014016">
    <property type="entry name" value="UvrD-like_ATP-bd"/>
</dbReference>
<dbReference type="OrthoDB" id="9810135at2"/>
<dbReference type="HAMAP" id="MF_01485">
    <property type="entry name" value="RecB"/>
    <property type="match status" value="1"/>
</dbReference>
<keyword evidence="6 16" id="KW-0347">Helicase</keyword>
<evidence type="ECO:0000256" key="10">
    <source>
        <dbReference type="ARBA" id="ARBA00023125"/>
    </source>
</evidence>
<keyword evidence="12" id="KW-0413">Isomerase</keyword>
<dbReference type="AlphaFoldDB" id="A0A1M7YHY0"/>
<dbReference type="PANTHER" id="PTHR11070">
    <property type="entry name" value="UVRD / RECB / PCRA DNA HELICASE FAMILY MEMBER"/>
    <property type="match status" value="1"/>
</dbReference>
<evidence type="ECO:0000256" key="3">
    <source>
        <dbReference type="ARBA" id="ARBA00022741"/>
    </source>
</evidence>
<dbReference type="InterPro" id="IPR027417">
    <property type="entry name" value="P-loop_NTPase"/>
</dbReference>
<name>A0A1M7YHY0_9BACT</name>
<evidence type="ECO:0000256" key="7">
    <source>
        <dbReference type="ARBA" id="ARBA00022839"/>
    </source>
</evidence>
<dbReference type="GO" id="GO:0003677">
    <property type="term" value="F:DNA binding"/>
    <property type="evidence" value="ECO:0007669"/>
    <property type="project" value="UniProtKB-KW"/>
</dbReference>
<dbReference type="Gene3D" id="1.10.3170.10">
    <property type="entry name" value="Recbcd, chain B, domain 2"/>
    <property type="match status" value="1"/>
</dbReference>
<dbReference type="EC" id="5.6.2.4" evidence="14"/>
<keyword evidence="9" id="KW-0460">Magnesium</keyword>
<dbReference type="CDD" id="cd22352">
    <property type="entry name" value="RecB_C-like"/>
    <property type="match status" value="1"/>
</dbReference>
<feature type="region of interest" description="Disordered" evidence="17">
    <location>
        <begin position="917"/>
        <end position="942"/>
    </location>
</feature>
<dbReference type="STRING" id="1121416.SAMN02745220_04423"/>
<dbReference type="Pfam" id="PF00580">
    <property type="entry name" value="UvrD-helicase"/>
    <property type="match status" value="2"/>
</dbReference>
<dbReference type="Gene3D" id="1.10.486.10">
    <property type="entry name" value="PCRA, domain 4"/>
    <property type="match status" value="1"/>
</dbReference>
<dbReference type="GO" id="GO:0000725">
    <property type="term" value="P:recombinational repair"/>
    <property type="evidence" value="ECO:0007669"/>
    <property type="project" value="TreeGrafter"/>
</dbReference>
<dbReference type="EMBL" id="FRFE01000032">
    <property type="protein sequence ID" value="SHO52213.1"/>
    <property type="molecule type" value="Genomic_DNA"/>
</dbReference>
<organism evidence="20 21">
    <name type="scientific">Desulfopila aestuarii DSM 18488</name>
    <dbReference type="NCBI Taxonomy" id="1121416"/>
    <lineage>
        <taxon>Bacteria</taxon>
        <taxon>Pseudomonadati</taxon>
        <taxon>Thermodesulfobacteriota</taxon>
        <taxon>Desulfobulbia</taxon>
        <taxon>Desulfobulbales</taxon>
        <taxon>Desulfocapsaceae</taxon>
        <taxon>Desulfopila</taxon>
    </lineage>
</organism>
<dbReference type="Proteomes" id="UP000184603">
    <property type="component" value="Unassembled WGS sequence"/>
</dbReference>
<accession>A0A1M7YHY0</accession>
<dbReference type="SUPFAM" id="SSF52540">
    <property type="entry name" value="P-loop containing nucleoside triphosphate hydrolases"/>
    <property type="match status" value="1"/>
</dbReference>
<dbReference type="PANTHER" id="PTHR11070:SF23">
    <property type="entry name" value="RECBCD ENZYME SUBUNIT RECB"/>
    <property type="match status" value="1"/>
</dbReference>
<evidence type="ECO:0000256" key="2">
    <source>
        <dbReference type="ARBA" id="ARBA00022723"/>
    </source>
</evidence>
<dbReference type="GO" id="GO:0008854">
    <property type="term" value="F:exodeoxyribonuclease V activity"/>
    <property type="evidence" value="ECO:0007669"/>
    <property type="project" value="InterPro"/>
</dbReference>
<evidence type="ECO:0000313" key="21">
    <source>
        <dbReference type="Proteomes" id="UP000184603"/>
    </source>
</evidence>
<dbReference type="InterPro" id="IPR000212">
    <property type="entry name" value="DNA_helicase_UvrD/REP"/>
</dbReference>